<evidence type="ECO:0000313" key="2">
    <source>
        <dbReference type="EMBL" id="OAA32340.1"/>
    </source>
</evidence>
<comment type="caution">
    <text evidence="2">The sequence shown here is derived from an EMBL/GenBank/DDBJ whole genome shotgun (WGS) entry which is preliminary data.</text>
</comment>
<feature type="region of interest" description="Disordered" evidence="1">
    <location>
        <begin position="83"/>
        <end position="107"/>
    </location>
</feature>
<feature type="region of interest" description="Disordered" evidence="1">
    <location>
        <begin position="16"/>
        <end position="42"/>
    </location>
</feature>
<organism evidence="2 3">
    <name type="scientific">Moelleriella libera RCEF 2490</name>
    <dbReference type="NCBI Taxonomy" id="1081109"/>
    <lineage>
        <taxon>Eukaryota</taxon>
        <taxon>Fungi</taxon>
        <taxon>Dikarya</taxon>
        <taxon>Ascomycota</taxon>
        <taxon>Pezizomycotina</taxon>
        <taxon>Sordariomycetes</taxon>
        <taxon>Hypocreomycetidae</taxon>
        <taxon>Hypocreales</taxon>
        <taxon>Clavicipitaceae</taxon>
        <taxon>Moelleriella</taxon>
    </lineage>
</organism>
<feature type="compositionally biased region" description="Basic residues" evidence="1">
    <location>
        <begin position="26"/>
        <end position="39"/>
    </location>
</feature>
<protein>
    <submittedName>
        <fullName evidence="2">Uncharacterized protein</fullName>
    </submittedName>
</protein>
<accession>A0A166UCB8</accession>
<proteinExistence type="predicted"/>
<sequence>MFFLFARIVRRLRGDNGAEAQSSSKCQRRREARRARRRNNGCCAPRQIDSSDTCYSRQDAACYSAPPRRRGCCGRQVAERSKKQVAYAPRDHAPLDAPPSYAEASKA</sequence>
<dbReference type="Proteomes" id="UP000078544">
    <property type="component" value="Unassembled WGS sequence"/>
</dbReference>
<gene>
    <name evidence="2" type="ORF">AAL_01672</name>
</gene>
<evidence type="ECO:0000256" key="1">
    <source>
        <dbReference type="SAM" id="MobiDB-lite"/>
    </source>
</evidence>
<dbReference type="AlphaFoldDB" id="A0A166UCB8"/>
<evidence type="ECO:0000313" key="3">
    <source>
        <dbReference type="Proteomes" id="UP000078544"/>
    </source>
</evidence>
<keyword evidence="3" id="KW-1185">Reference proteome</keyword>
<name>A0A166UCB8_9HYPO</name>
<dbReference type="EMBL" id="AZGY01000002">
    <property type="protein sequence ID" value="OAA32340.1"/>
    <property type="molecule type" value="Genomic_DNA"/>
</dbReference>
<reference evidence="2 3" key="1">
    <citation type="journal article" date="2016" name="Genome Biol. Evol.">
        <title>Divergent and convergent evolution of fungal pathogenicity.</title>
        <authorList>
            <person name="Shang Y."/>
            <person name="Xiao G."/>
            <person name="Zheng P."/>
            <person name="Cen K."/>
            <person name="Zhan S."/>
            <person name="Wang C."/>
        </authorList>
    </citation>
    <scope>NUCLEOTIDE SEQUENCE [LARGE SCALE GENOMIC DNA]</scope>
    <source>
        <strain evidence="2 3">RCEF 2490</strain>
    </source>
</reference>